<evidence type="ECO:0008006" key="3">
    <source>
        <dbReference type="Google" id="ProtNLM"/>
    </source>
</evidence>
<evidence type="ECO:0000313" key="1">
    <source>
        <dbReference type="EMBL" id="AIR61175.1"/>
    </source>
</evidence>
<gene>
    <name evidence="1" type="ORF">LH23_11030</name>
</gene>
<dbReference type="RefSeq" id="WP_039291033.1">
    <property type="nucleotide sequence ID" value="NZ_CP009458.1"/>
</dbReference>
<accession>A0AAN0S4R5</accession>
<sequence>MEFINKINSDNHHDIEHFIFQNPAVIRSDKNTATLIKRINSKLSTNEAADIASTDFSQLKSILFNFPLIIVFIGTKDNYDDFKKNREFPDTIDLFHVKPEQLVVLTALLDDLATSEVIFIYDRYSLSVIADIADAFPSSLFNTLTEVNNLLDVQIAQMTTRSLHHSALNRSLAHYLTSPDISKIAIGSSYPWAAFPEKLLTNTANLSMHCADLTFSASVIKGLHPIKNIDEIVLLLSPYDLYYELSQSRNNEILTTFNALKNFCAEHHFEYETNNSAAYDFIFHYGEQLKNNFPLFFLDTLLYTDAARMDVLSKLQTINSDIKNKNDHSFAHQQNYMANDDERKYSRASLDPHAQENSCTERARKHARHYRYKASFTKNKENIKALISFTENHGIKLNVIMSPFPARYLDNIEHNMIVESRDFFTSLHNNGFRYIDLLEDSDFSAADFYDGDHLNFSGAEKLYSKLKQLDLFL</sequence>
<proteinExistence type="predicted"/>
<dbReference type="Proteomes" id="UP000029516">
    <property type="component" value="Chromosome"/>
</dbReference>
<dbReference type="KEGG" id="cem:LH23_11030"/>
<evidence type="ECO:0000313" key="2">
    <source>
        <dbReference type="Proteomes" id="UP000029516"/>
    </source>
</evidence>
<reference evidence="1 2" key="1">
    <citation type="submission" date="2014-09" db="EMBL/GenBank/DDBJ databases">
        <authorList>
            <person name="Chan K.-G."/>
        </authorList>
    </citation>
    <scope>NUCLEOTIDE SEQUENCE [LARGE SCALE GENOMIC DNA]</scope>
    <source>
        <strain evidence="1 2">M006</strain>
    </source>
</reference>
<name>A0AAN0S4R5_9ENTR</name>
<organism evidence="1 2">
    <name type="scientific">Cedecea neteri</name>
    <dbReference type="NCBI Taxonomy" id="158822"/>
    <lineage>
        <taxon>Bacteria</taxon>
        <taxon>Pseudomonadati</taxon>
        <taxon>Pseudomonadota</taxon>
        <taxon>Gammaproteobacteria</taxon>
        <taxon>Enterobacterales</taxon>
        <taxon>Enterobacteriaceae</taxon>
        <taxon>Cedecea</taxon>
    </lineage>
</organism>
<protein>
    <recommendedName>
        <fullName evidence="3">DUF1574 domain-containing protein</fullName>
    </recommendedName>
</protein>
<dbReference type="AlphaFoldDB" id="A0AAN0S4R5"/>
<dbReference type="EMBL" id="CP009458">
    <property type="protein sequence ID" value="AIR61175.1"/>
    <property type="molecule type" value="Genomic_DNA"/>
</dbReference>